<dbReference type="PRINTS" id="PR00455">
    <property type="entry name" value="HTHTETR"/>
</dbReference>
<feature type="domain" description="HTH tetR-type" evidence="3">
    <location>
        <begin position="8"/>
        <end position="68"/>
    </location>
</feature>
<dbReference type="PANTHER" id="PTHR43479:SF11">
    <property type="entry name" value="ACREF_ENVCD OPERON REPRESSOR-RELATED"/>
    <property type="match status" value="1"/>
</dbReference>
<organism evidence="4 5">
    <name type="scientific">Campylobacter suis</name>
    <dbReference type="NCBI Taxonomy" id="2790657"/>
    <lineage>
        <taxon>Bacteria</taxon>
        <taxon>Pseudomonadati</taxon>
        <taxon>Campylobacterota</taxon>
        <taxon>Epsilonproteobacteria</taxon>
        <taxon>Campylobacterales</taxon>
        <taxon>Campylobacteraceae</taxon>
        <taxon>Campylobacter</taxon>
    </lineage>
</organism>
<evidence type="ECO:0000313" key="5">
    <source>
        <dbReference type="Proteomes" id="UP000789359"/>
    </source>
</evidence>
<dbReference type="PANTHER" id="PTHR43479">
    <property type="entry name" value="ACREF/ENVCD OPERON REPRESSOR-RELATED"/>
    <property type="match status" value="1"/>
</dbReference>
<reference evidence="4 5" key="1">
    <citation type="submission" date="2020-11" db="EMBL/GenBank/DDBJ databases">
        <authorList>
            <person name="Peeters C."/>
        </authorList>
    </citation>
    <scope>NUCLEOTIDE SEQUENCE [LARGE SCALE GENOMIC DNA]</scope>
    <source>
        <strain evidence="4 5">LMG 8286</strain>
    </source>
</reference>
<dbReference type="RefSeq" id="WP_230055846.1">
    <property type="nucleotide sequence ID" value="NZ_CAJHOE010000001.1"/>
</dbReference>
<dbReference type="InterPro" id="IPR009057">
    <property type="entry name" value="Homeodomain-like_sf"/>
</dbReference>
<evidence type="ECO:0000256" key="2">
    <source>
        <dbReference type="PROSITE-ProRule" id="PRU00335"/>
    </source>
</evidence>
<dbReference type="Pfam" id="PF00440">
    <property type="entry name" value="TetR_N"/>
    <property type="match status" value="1"/>
</dbReference>
<dbReference type="InterPro" id="IPR050624">
    <property type="entry name" value="HTH-type_Tx_Regulator"/>
</dbReference>
<dbReference type="Pfam" id="PF14246">
    <property type="entry name" value="TetR_C_7"/>
    <property type="match status" value="1"/>
</dbReference>
<dbReference type="Proteomes" id="UP000789359">
    <property type="component" value="Unassembled WGS sequence"/>
</dbReference>
<dbReference type="InterPro" id="IPR001647">
    <property type="entry name" value="HTH_TetR"/>
</dbReference>
<evidence type="ECO:0000259" key="3">
    <source>
        <dbReference type="PROSITE" id="PS50977"/>
    </source>
</evidence>
<dbReference type="PROSITE" id="PS50977">
    <property type="entry name" value="HTH_TETR_2"/>
    <property type="match status" value="1"/>
</dbReference>
<sequence>MAISKKGKKRYEAVIEAAHELFLQNGYEKTSLNQIVSKSGGSLASVYKFFENKEKLFAIILEREVEKFQAEVDEISGLKQSTDLSDFLNKFGLVYLEIFYKPESTKFLRIIISETYKNKELGKLTADLFTNSTINFLSTFFKKPEISNKLKEFDPQILAFNFCALIREPFFMQTLILGEEPDPISKKEKKQIVADIVEMFLKGVCK</sequence>
<dbReference type="EMBL" id="CAJHOE010000001">
    <property type="protein sequence ID" value="CAD7286195.1"/>
    <property type="molecule type" value="Genomic_DNA"/>
</dbReference>
<evidence type="ECO:0000313" key="4">
    <source>
        <dbReference type="EMBL" id="CAD7286195.1"/>
    </source>
</evidence>
<protein>
    <recommendedName>
        <fullName evidence="3">HTH tetR-type domain-containing protein</fullName>
    </recommendedName>
</protein>
<name>A0ABN7K5S9_9BACT</name>
<comment type="caution">
    <text evidence="4">The sequence shown here is derived from an EMBL/GenBank/DDBJ whole genome shotgun (WGS) entry which is preliminary data.</text>
</comment>
<evidence type="ECO:0000256" key="1">
    <source>
        <dbReference type="ARBA" id="ARBA00023125"/>
    </source>
</evidence>
<dbReference type="Gene3D" id="1.10.357.10">
    <property type="entry name" value="Tetracycline Repressor, domain 2"/>
    <property type="match status" value="1"/>
</dbReference>
<accession>A0ABN7K5S9</accession>
<dbReference type="Gene3D" id="1.10.10.60">
    <property type="entry name" value="Homeodomain-like"/>
    <property type="match status" value="1"/>
</dbReference>
<feature type="DNA-binding region" description="H-T-H motif" evidence="2">
    <location>
        <begin position="31"/>
        <end position="50"/>
    </location>
</feature>
<gene>
    <name evidence="4" type="ORF">LMG8286_00026</name>
</gene>
<keyword evidence="1 2" id="KW-0238">DNA-binding</keyword>
<proteinExistence type="predicted"/>
<dbReference type="InterPro" id="IPR039536">
    <property type="entry name" value="TetR_C_Proteobacteria"/>
</dbReference>
<dbReference type="SUPFAM" id="SSF46689">
    <property type="entry name" value="Homeodomain-like"/>
    <property type="match status" value="1"/>
</dbReference>
<keyword evidence="5" id="KW-1185">Reference proteome</keyword>